<evidence type="ECO:0000313" key="5">
    <source>
        <dbReference type="EMBL" id="TGN76168.1"/>
    </source>
</evidence>
<evidence type="ECO:0000256" key="2">
    <source>
        <dbReference type="ARBA" id="ARBA00023125"/>
    </source>
</evidence>
<dbReference type="PROSITE" id="PS50949">
    <property type="entry name" value="HTH_GNTR"/>
    <property type="match status" value="1"/>
</dbReference>
<feature type="domain" description="HTH gntR-type" evidence="4">
    <location>
        <begin position="16"/>
        <end position="84"/>
    </location>
</feature>
<gene>
    <name evidence="5" type="ORF">E5082_28655</name>
</gene>
<dbReference type="InterPro" id="IPR036388">
    <property type="entry name" value="WH-like_DNA-bd_sf"/>
</dbReference>
<dbReference type="Proteomes" id="UP000298513">
    <property type="component" value="Unassembled WGS sequence"/>
</dbReference>
<dbReference type="InterPro" id="IPR050679">
    <property type="entry name" value="Bact_HTH_transcr_reg"/>
</dbReference>
<dbReference type="PRINTS" id="PR00035">
    <property type="entry name" value="HTHGNTR"/>
</dbReference>
<dbReference type="GO" id="GO:0003677">
    <property type="term" value="F:DNA binding"/>
    <property type="evidence" value="ECO:0007669"/>
    <property type="project" value="UniProtKB-KW"/>
</dbReference>
<accession>A0A4Z1D3E9</accession>
<dbReference type="EMBL" id="SRRU01000012">
    <property type="protein sequence ID" value="TGN76168.1"/>
    <property type="molecule type" value="Genomic_DNA"/>
</dbReference>
<dbReference type="GO" id="GO:0045892">
    <property type="term" value="P:negative regulation of DNA-templated transcription"/>
    <property type="evidence" value="ECO:0007669"/>
    <property type="project" value="TreeGrafter"/>
</dbReference>
<dbReference type="GO" id="GO:0003700">
    <property type="term" value="F:DNA-binding transcription factor activity"/>
    <property type="evidence" value="ECO:0007669"/>
    <property type="project" value="InterPro"/>
</dbReference>
<organism evidence="5 6">
    <name type="scientific">Streptomyces griseoluteus</name>
    <dbReference type="NCBI Taxonomy" id="29306"/>
    <lineage>
        <taxon>Bacteria</taxon>
        <taxon>Bacillati</taxon>
        <taxon>Actinomycetota</taxon>
        <taxon>Actinomycetes</taxon>
        <taxon>Kitasatosporales</taxon>
        <taxon>Streptomycetaceae</taxon>
        <taxon>Streptomyces</taxon>
    </lineage>
</organism>
<keyword evidence="1" id="KW-0805">Transcription regulation</keyword>
<dbReference type="InterPro" id="IPR000524">
    <property type="entry name" value="Tscrpt_reg_HTH_GntR"/>
</dbReference>
<protein>
    <submittedName>
        <fullName evidence="5">GntR family transcriptional regulator</fullName>
    </submittedName>
</protein>
<name>A0A4Z1D3E9_STRGP</name>
<dbReference type="SUPFAM" id="SSF46785">
    <property type="entry name" value="Winged helix' DNA-binding domain"/>
    <property type="match status" value="1"/>
</dbReference>
<dbReference type="PANTHER" id="PTHR44846:SF17">
    <property type="entry name" value="GNTR-FAMILY TRANSCRIPTIONAL REGULATOR"/>
    <property type="match status" value="1"/>
</dbReference>
<keyword evidence="6" id="KW-1185">Reference proteome</keyword>
<dbReference type="Pfam" id="PF00392">
    <property type="entry name" value="GntR"/>
    <property type="match status" value="1"/>
</dbReference>
<dbReference type="PANTHER" id="PTHR44846">
    <property type="entry name" value="MANNOSYL-D-GLYCERATE TRANSPORT/METABOLISM SYSTEM REPRESSOR MNGR-RELATED"/>
    <property type="match status" value="1"/>
</dbReference>
<keyword evidence="2" id="KW-0238">DNA-binding</keyword>
<sequence length="89" mass="9770">MSDRSHVPEFNPQGPQLVYVAVADHIEARIRTGELQPGARLPAERDLAQEYGVAYLTVRRAAQVLRERGLIVTVHGRGTFVADPVPPAD</sequence>
<evidence type="ECO:0000259" key="4">
    <source>
        <dbReference type="PROSITE" id="PS50949"/>
    </source>
</evidence>
<dbReference type="AlphaFoldDB" id="A0A4Z1D3E9"/>
<evidence type="ECO:0000256" key="3">
    <source>
        <dbReference type="ARBA" id="ARBA00023163"/>
    </source>
</evidence>
<comment type="caution">
    <text evidence="5">The sequence shown here is derived from an EMBL/GenBank/DDBJ whole genome shotgun (WGS) entry which is preliminary data.</text>
</comment>
<dbReference type="Gene3D" id="1.10.10.10">
    <property type="entry name" value="Winged helix-like DNA-binding domain superfamily/Winged helix DNA-binding domain"/>
    <property type="match status" value="1"/>
</dbReference>
<evidence type="ECO:0000313" key="6">
    <source>
        <dbReference type="Proteomes" id="UP000298513"/>
    </source>
</evidence>
<evidence type="ECO:0000256" key="1">
    <source>
        <dbReference type="ARBA" id="ARBA00023015"/>
    </source>
</evidence>
<dbReference type="SMART" id="SM00345">
    <property type="entry name" value="HTH_GNTR"/>
    <property type="match status" value="1"/>
</dbReference>
<dbReference type="InterPro" id="IPR036390">
    <property type="entry name" value="WH_DNA-bd_sf"/>
</dbReference>
<keyword evidence="3" id="KW-0804">Transcription</keyword>
<dbReference type="CDD" id="cd07377">
    <property type="entry name" value="WHTH_GntR"/>
    <property type="match status" value="1"/>
</dbReference>
<feature type="non-terminal residue" evidence="5">
    <location>
        <position position="89"/>
    </location>
</feature>
<reference evidence="5 6" key="1">
    <citation type="submission" date="2019-04" db="EMBL/GenBank/DDBJ databases">
        <title>Streptomyces sp. nov. Bv016 isolated from bark of Buahinia variegata.</title>
        <authorList>
            <person name="Kanchanasin P."/>
            <person name="Tanasupawat S."/>
            <person name="Yuki M."/>
            <person name="Kudo T."/>
        </authorList>
    </citation>
    <scope>NUCLEOTIDE SEQUENCE [LARGE SCALE GENOMIC DNA]</scope>
    <source>
        <strain evidence="5 6">JCM 4765</strain>
    </source>
</reference>
<dbReference type="RefSeq" id="WP_135794144.1">
    <property type="nucleotide sequence ID" value="NZ_SRRU01000012.1"/>
</dbReference>
<proteinExistence type="predicted"/>